<keyword evidence="4" id="KW-1185">Reference proteome</keyword>
<name>A0A372G821_9ACTN</name>
<dbReference type="RefSeq" id="WP_117404284.1">
    <property type="nucleotide sequence ID" value="NZ_QVNQ01000013.1"/>
</dbReference>
<dbReference type="InterPro" id="IPR028087">
    <property type="entry name" value="Tad_N"/>
</dbReference>
<dbReference type="OrthoDB" id="3538322at2"/>
<dbReference type="Proteomes" id="UP000262882">
    <property type="component" value="Unassembled WGS sequence"/>
</dbReference>
<keyword evidence="1" id="KW-1133">Transmembrane helix</keyword>
<sequence length="152" mass="16023">MRWSILTTTRKLRTRDDGTISLLVIVFFLALLAAAGLVVDGGTKLRAAREASAVAEEAARAGAGRIDRDRAYAEGGRFVIDRTAAVSAARAYLASSGNTGSVSITNGRKIRVTVTISEPAILLSAIGISDLQVTKTATADLLQGVEREHHGF</sequence>
<feature type="transmembrane region" description="Helical" evidence="1">
    <location>
        <begin position="20"/>
        <end position="39"/>
    </location>
</feature>
<comment type="caution">
    <text evidence="3">The sequence shown here is derived from an EMBL/GenBank/DDBJ whole genome shotgun (WGS) entry which is preliminary data.</text>
</comment>
<accession>A0A372G821</accession>
<evidence type="ECO:0000313" key="3">
    <source>
        <dbReference type="EMBL" id="RFS81467.1"/>
    </source>
</evidence>
<proteinExistence type="predicted"/>
<dbReference type="AlphaFoldDB" id="A0A372G821"/>
<dbReference type="EMBL" id="QVNQ01000013">
    <property type="protein sequence ID" value="RFS81467.1"/>
    <property type="molecule type" value="Genomic_DNA"/>
</dbReference>
<evidence type="ECO:0000259" key="2">
    <source>
        <dbReference type="Pfam" id="PF13400"/>
    </source>
</evidence>
<evidence type="ECO:0000256" key="1">
    <source>
        <dbReference type="SAM" id="Phobius"/>
    </source>
</evidence>
<feature type="domain" description="Putative Flp pilus-assembly TadG-like N-terminal" evidence="2">
    <location>
        <begin position="18"/>
        <end position="64"/>
    </location>
</feature>
<organism evidence="3 4">
    <name type="scientific">Actinomadura spongiicola</name>
    <dbReference type="NCBI Taxonomy" id="2303421"/>
    <lineage>
        <taxon>Bacteria</taxon>
        <taxon>Bacillati</taxon>
        <taxon>Actinomycetota</taxon>
        <taxon>Actinomycetes</taxon>
        <taxon>Streptosporangiales</taxon>
        <taxon>Thermomonosporaceae</taxon>
        <taxon>Actinomadura</taxon>
    </lineage>
</organism>
<protein>
    <recommendedName>
        <fullName evidence="2">Putative Flp pilus-assembly TadG-like N-terminal domain-containing protein</fullName>
    </recommendedName>
</protein>
<gene>
    <name evidence="3" type="ORF">D0T12_31455</name>
</gene>
<reference evidence="3 4" key="1">
    <citation type="submission" date="2018-08" db="EMBL/GenBank/DDBJ databases">
        <title>Actinomadura spongicola sp. nov., isolated from marine sponge Leucetta chagosensis.</title>
        <authorList>
            <person name="Li L."/>
            <person name="Lin H.W."/>
        </authorList>
    </citation>
    <scope>NUCLEOTIDE SEQUENCE [LARGE SCALE GENOMIC DNA]</scope>
    <source>
        <strain evidence="3 4">LHW52907</strain>
    </source>
</reference>
<keyword evidence="1" id="KW-0812">Transmembrane</keyword>
<keyword evidence="1" id="KW-0472">Membrane</keyword>
<dbReference type="Pfam" id="PF13400">
    <property type="entry name" value="Tad"/>
    <property type="match status" value="1"/>
</dbReference>
<evidence type="ECO:0000313" key="4">
    <source>
        <dbReference type="Proteomes" id="UP000262882"/>
    </source>
</evidence>